<protein>
    <recommendedName>
        <fullName evidence="14">Persulfide dioxygenase ETHE1, mitochondrial</fullName>
        <ecNumber evidence="13">1.13.11.18</ecNumber>
    </recommendedName>
    <alternativeName>
        <fullName evidence="15">Sulfur dioxygenase ETHE1</fullName>
    </alternativeName>
</protein>
<comment type="cofactor">
    <cofactor evidence="1">
        <name>Fe(2+)</name>
        <dbReference type="ChEBI" id="CHEBI:29033"/>
    </cofactor>
</comment>
<dbReference type="InterPro" id="IPR036866">
    <property type="entry name" value="RibonucZ/Hydroxyglut_hydro"/>
</dbReference>
<evidence type="ECO:0000256" key="4">
    <source>
        <dbReference type="ARBA" id="ARBA00022723"/>
    </source>
</evidence>
<keyword evidence="6 17" id="KW-0223">Dioxygenase</keyword>
<dbReference type="Pfam" id="PF00753">
    <property type="entry name" value="Lactamase_B"/>
    <property type="match status" value="2"/>
</dbReference>
<keyword evidence="18" id="KW-1185">Reference proteome</keyword>
<dbReference type="Gene3D" id="3.60.15.10">
    <property type="entry name" value="Ribonuclease Z/Hydroxyacylglutathione hydrolase-like"/>
    <property type="match status" value="1"/>
</dbReference>
<evidence type="ECO:0000256" key="11">
    <source>
        <dbReference type="ARBA" id="ARBA00050990"/>
    </source>
</evidence>
<evidence type="ECO:0000256" key="3">
    <source>
        <dbReference type="ARBA" id="ARBA00006759"/>
    </source>
</evidence>
<dbReference type="InterPro" id="IPR044528">
    <property type="entry name" value="POD-like_MBL-fold"/>
</dbReference>
<comment type="subcellular location">
    <subcellularLocation>
        <location evidence="2">Mitochondrion</location>
    </subcellularLocation>
</comment>
<evidence type="ECO:0000259" key="16">
    <source>
        <dbReference type="SMART" id="SM00849"/>
    </source>
</evidence>
<dbReference type="CDD" id="cd07724">
    <property type="entry name" value="POD-like_MBL-fold"/>
    <property type="match status" value="1"/>
</dbReference>
<dbReference type="InterPro" id="IPR051682">
    <property type="entry name" value="Mito_Persulfide_Diox"/>
</dbReference>
<name>A0A9Q1HIY5_HOLLE</name>
<evidence type="ECO:0000256" key="15">
    <source>
        <dbReference type="ARBA" id="ARBA00077964"/>
    </source>
</evidence>
<evidence type="ECO:0000256" key="6">
    <source>
        <dbReference type="ARBA" id="ARBA00022964"/>
    </source>
</evidence>
<comment type="caution">
    <text evidence="17">The sequence shown here is derived from an EMBL/GenBank/DDBJ whole genome shotgun (WGS) entry which is preliminary data.</text>
</comment>
<dbReference type="InterPro" id="IPR001279">
    <property type="entry name" value="Metallo-B-lactamas"/>
</dbReference>
<dbReference type="GO" id="GO:0050313">
    <property type="term" value="F:sulfur dioxygenase activity"/>
    <property type="evidence" value="ECO:0007669"/>
    <property type="project" value="UniProtKB-EC"/>
</dbReference>
<evidence type="ECO:0000256" key="7">
    <source>
        <dbReference type="ARBA" id="ARBA00022990"/>
    </source>
</evidence>
<feature type="domain" description="Metallo-beta-lactamase" evidence="16">
    <location>
        <begin position="93"/>
        <end position="257"/>
    </location>
</feature>
<evidence type="ECO:0000313" key="18">
    <source>
        <dbReference type="Proteomes" id="UP001152320"/>
    </source>
</evidence>
<keyword evidence="10" id="KW-0496">Mitochondrion</keyword>
<evidence type="ECO:0000313" key="17">
    <source>
        <dbReference type="EMBL" id="KAJ8047475.1"/>
    </source>
</evidence>
<evidence type="ECO:0000256" key="8">
    <source>
        <dbReference type="ARBA" id="ARBA00023002"/>
    </source>
</evidence>
<dbReference type="GO" id="GO:0005739">
    <property type="term" value="C:mitochondrion"/>
    <property type="evidence" value="ECO:0007669"/>
    <property type="project" value="UniProtKB-SubCell"/>
</dbReference>
<keyword evidence="4" id="KW-0479">Metal-binding</keyword>
<dbReference type="AlphaFoldDB" id="A0A9Q1HIY5"/>
<sequence>MLRVSFARQFINTLIKDVKPACTANAQWLHSSQCSHRPVQRNCYSRLNSQWTGHLHKLNSSSTNFVSHHSVATLPPPLPENLLFRQLFDYQSYTYTYLLADQNTKDAILIDPVLELVNRDVHLIEDHGLTLKYAVNTHCHADHITGTGELKKRLPSCKSVISGSSGAQADVFIKEGDYIHFGNLSLEVAATPGHTNGCVTYVMHHNGRPVIAFTGDALLIRGCGRTDFQEGDPETLYRSVYDKIFSLPDDTLLYPAHDYTGQTVTSVAEEKKFNPRLTKPINEFVEIMKGLNLPYPKAIDKALPANLVCGIVEMPKAKKT</sequence>
<evidence type="ECO:0000256" key="12">
    <source>
        <dbReference type="ARBA" id="ARBA00065219"/>
    </source>
</evidence>
<evidence type="ECO:0000256" key="5">
    <source>
        <dbReference type="ARBA" id="ARBA00022946"/>
    </source>
</evidence>
<comment type="similarity">
    <text evidence="3">Belongs to the metallo-beta-lactamase superfamily. Glyoxalase II family.</text>
</comment>
<reference evidence="17" key="1">
    <citation type="submission" date="2021-10" db="EMBL/GenBank/DDBJ databases">
        <title>Tropical sea cucumber genome reveals ecological adaptation and Cuvierian tubules defense mechanism.</title>
        <authorList>
            <person name="Chen T."/>
        </authorList>
    </citation>
    <scope>NUCLEOTIDE SEQUENCE</scope>
    <source>
        <strain evidence="17">Nanhai2018</strain>
        <tissue evidence="17">Muscle</tissue>
    </source>
</reference>
<dbReference type="Proteomes" id="UP001152320">
    <property type="component" value="Chromosome 2"/>
</dbReference>
<evidence type="ECO:0000256" key="9">
    <source>
        <dbReference type="ARBA" id="ARBA00023004"/>
    </source>
</evidence>
<evidence type="ECO:0000256" key="2">
    <source>
        <dbReference type="ARBA" id="ARBA00004173"/>
    </source>
</evidence>
<dbReference type="PANTHER" id="PTHR43084">
    <property type="entry name" value="PERSULFIDE DIOXYGENASE ETHE1"/>
    <property type="match status" value="1"/>
</dbReference>
<comment type="subunit">
    <text evidence="12">Homodimer. Monomer. Interacts with TST. May interact with RELA.</text>
</comment>
<organism evidence="17 18">
    <name type="scientific">Holothuria leucospilota</name>
    <name type="common">Black long sea cucumber</name>
    <name type="synonym">Mertensiothuria leucospilota</name>
    <dbReference type="NCBI Taxonomy" id="206669"/>
    <lineage>
        <taxon>Eukaryota</taxon>
        <taxon>Metazoa</taxon>
        <taxon>Echinodermata</taxon>
        <taxon>Eleutherozoa</taxon>
        <taxon>Echinozoa</taxon>
        <taxon>Holothuroidea</taxon>
        <taxon>Aspidochirotacea</taxon>
        <taxon>Aspidochirotida</taxon>
        <taxon>Holothuriidae</taxon>
        <taxon>Holothuria</taxon>
    </lineage>
</organism>
<accession>A0A9Q1HIY5</accession>
<dbReference type="EC" id="1.13.11.18" evidence="13"/>
<dbReference type="PANTHER" id="PTHR43084:SF1">
    <property type="entry name" value="PERSULFIDE DIOXYGENASE ETHE1, MITOCHONDRIAL"/>
    <property type="match status" value="1"/>
</dbReference>
<dbReference type="OrthoDB" id="449487at2759"/>
<dbReference type="GO" id="GO:0046872">
    <property type="term" value="F:metal ion binding"/>
    <property type="evidence" value="ECO:0007669"/>
    <property type="project" value="UniProtKB-KW"/>
</dbReference>
<dbReference type="GO" id="GO:0070813">
    <property type="term" value="P:hydrogen sulfide metabolic process"/>
    <property type="evidence" value="ECO:0007669"/>
    <property type="project" value="TreeGrafter"/>
</dbReference>
<proteinExistence type="inferred from homology"/>
<evidence type="ECO:0000256" key="1">
    <source>
        <dbReference type="ARBA" id="ARBA00001954"/>
    </source>
</evidence>
<dbReference type="EMBL" id="JAIZAY010000002">
    <property type="protein sequence ID" value="KAJ8047475.1"/>
    <property type="molecule type" value="Genomic_DNA"/>
</dbReference>
<dbReference type="SUPFAM" id="SSF56281">
    <property type="entry name" value="Metallo-hydrolase/oxidoreductase"/>
    <property type="match status" value="1"/>
</dbReference>
<evidence type="ECO:0000256" key="10">
    <source>
        <dbReference type="ARBA" id="ARBA00023128"/>
    </source>
</evidence>
<dbReference type="FunFam" id="3.60.15.10:FF:000013">
    <property type="entry name" value="Persulfide dioxygenase ETHE1, mitochondrial"/>
    <property type="match status" value="1"/>
</dbReference>
<gene>
    <name evidence="17" type="ORF">HOLleu_06482</name>
</gene>
<keyword evidence="5" id="KW-0809">Transit peptide</keyword>
<keyword evidence="8" id="KW-0560">Oxidoreductase</keyword>
<dbReference type="SMART" id="SM00849">
    <property type="entry name" value="Lactamase_B"/>
    <property type="match status" value="1"/>
</dbReference>
<evidence type="ECO:0000256" key="14">
    <source>
        <dbReference type="ARBA" id="ARBA00067300"/>
    </source>
</evidence>
<keyword evidence="9" id="KW-0408">Iron</keyword>
<dbReference type="GO" id="GO:0006749">
    <property type="term" value="P:glutathione metabolic process"/>
    <property type="evidence" value="ECO:0007669"/>
    <property type="project" value="InterPro"/>
</dbReference>
<keyword evidence="7" id="KW-0007">Acetylation</keyword>
<evidence type="ECO:0000256" key="13">
    <source>
        <dbReference type="ARBA" id="ARBA00066686"/>
    </source>
</evidence>
<comment type="catalytic activity">
    <reaction evidence="11">
        <text>S-sulfanylglutathione + O2 + H2O = sulfite + glutathione + 2 H(+)</text>
        <dbReference type="Rhea" id="RHEA:12981"/>
        <dbReference type="ChEBI" id="CHEBI:15377"/>
        <dbReference type="ChEBI" id="CHEBI:15378"/>
        <dbReference type="ChEBI" id="CHEBI:15379"/>
        <dbReference type="ChEBI" id="CHEBI:17359"/>
        <dbReference type="ChEBI" id="CHEBI:57925"/>
        <dbReference type="ChEBI" id="CHEBI:58905"/>
        <dbReference type="EC" id="1.13.11.18"/>
    </reaction>
</comment>